<comment type="caution">
    <text evidence="10">The sequence shown here is derived from an EMBL/GenBank/DDBJ whole genome shotgun (WGS) entry which is preliminary data.</text>
</comment>
<comment type="subcellular location">
    <subcellularLocation>
        <location evidence="1">Membrane</location>
        <topology evidence="1">Multi-pass membrane protein</topology>
    </subcellularLocation>
</comment>
<evidence type="ECO:0000313" key="11">
    <source>
        <dbReference type="Proteomes" id="UP000242875"/>
    </source>
</evidence>
<accession>A0A261Y8F0</accession>
<organism evidence="10 11">
    <name type="scientific">Bifiguratus adelaidae</name>
    <dbReference type="NCBI Taxonomy" id="1938954"/>
    <lineage>
        <taxon>Eukaryota</taxon>
        <taxon>Fungi</taxon>
        <taxon>Fungi incertae sedis</taxon>
        <taxon>Mucoromycota</taxon>
        <taxon>Mucoromycotina</taxon>
        <taxon>Endogonomycetes</taxon>
        <taxon>Endogonales</taxon>
        <taxon>Endogonales incertae sedis</taxon>
        <taxon>Bifiguratus</taxon>
    </lineage>
</organism>
<feature type="non-terminal residue" evidence="10">
    <location>
        <position position="748"/>
    </location>
</feature>
<evidence type="ECO:0008006" key="12">
    <source>
        <dbReference type="Google" id="ProtNLM"/>
    </source>
</evidence>
<keyword evidence="11" id="KW-1185">Reference proteome</keyword>
<feature type="transmembrane region" description="Helical" evidence="9">
    <location>
        <begin position="676"/>
        <end position="701"/>
    </location>
</feature>
<keyword evidence="6" id="KW-0653">Protein transport</keyword>
<gene>
    <name evidence="10" type="ORF">BZG36_00021</name>
</gene>
<feature type="transmembrane region" description="Helical" evidence="9">
    <location>
        <begin position="115"/>
        <end position="133"/>
    </location>
</feature>
<feature type="transmembrane region" description="Helical" evidence="9">
    <location>
        <begin position="485"/>
        <end position="506"/>
    </location>
</feature>
<dbReference type="NCBIfam" id="TIGR00728">
    <property type="entry name" value="OPT_sfam"/>
    <property type="match status" value="1"/>
</dbReference>
<evidence type="ECO:0000256" key="7">
    <source>
        <dbReference type="ARBA" id="ARBA00022989"/>
    </source>
</evidence>
<feature type="transmembrane region" description="Helical" evidence="9">
    <location>
        <begin position="458"/>
        <end position="479"/>
    </location>
</feature>
<evidence type="ECO:0000256" key="6">
    <source>
        <dbReference type="ARBA" id="ARBA00022927"/>
    </source>
</evidence>
<dbReference type="AlphaFoldDB" id="A0A261Y8F0"/>
<dbReference type="PANTHER" id="PTHR22601">
    <property type="entry name" value="ISP4 LIKE PROTEIN"/>
    <property type="match status" value="1"/>
</dbReference>
<keyword evidence="8 9" id="KW-0472">Membrane</keyword>
<dbReference type="GO" id="GO:0035673">
    <property type="term" value="F:oligopeptide transmembrane transporter activity"/>
    <property type="evidence" value="ECO:0007669"/>
    <property type="project" value="InterPro"/>
</dbReference>
<feature type="transmembrane region" description="Helical" evidence="9">
    <location>
        <begin position="153"/>
        <end position="175"/>
    </location>
</feature>
<evidence type="ECO:0000256" key="1">
    <source>
        <dbReference type="ARBA" id="ARBA00004141"/>
    </source>
</evidence>
<evidence type="ECO:0000256" key="3">
    <source>
        <dbReference type="ARBA" id="ARBA00022448"/>
    </source>
</evidence>
<dbReference type="GO" id="GO:0016020">
    <property type="term" value="C:membrane"/>
    <property type="evidence" value="ECO:0007669"/>
    <property type="project" value="UniProtKB-SubCell"/>
</dbReference>
<feature type="transmembrane region" description="Helical" evidence="9">
    <location>
        <begin position="713"/>
        <end position="746"/>
    </location>
</feature>
<feature type="transmembrane region" description="Helical" evidence="9">
    <location>
        <begin position="636"/>
        <end position="656"/>
    </location>
</feature>
<keyword evidence="4 9" id="KW-0812">Transmembrane</keyword>
<dbReference type="GO" id="GO:0015031">
    <property type="term" value="P:protein transport"/>
    <property type="evidence" value="ECO:0007669"/>
    <property type="project" value="UniProtKB-KW"/>
</dbReference>
<protein>
    <recommendedName>
        <fullName evidence="12">OPT family small oligopeptide transporter</fullName>
    </recommendedName>
</protein>
<feature type="transmembrane region" description="Helical" evidence="9">
    <location>
        <begin position="242"/>
        <end position="258"/>
    </location>
</feature>
<evidence type="ECO:0000256" key="4">
    <source>
        <dbReference type="ARBA" id="ARBA00022692"/>
    </source>
</evidence>
<proteinExistence type="inferred from homology"/>
<keyword evidence="3" id="KW-0813">Transport</keyword>
<feature type="transmembrane region" description="Helical" evidence="9">
    <location>
        <begin position="322"/>
        <end position="341"/>
    </location>
</feature>
<reference evidence="10 11" key="1">
    <citation type="journal article" date="2017" name="Mycologia">
        <title>Bifiguratus adelaidae, gen. et sp. nov., a new member of Mucoromycotina in endophytic and soil-dwelling habitats.</title>
        <authorList>
            <person name="Torres-Cruz T.J."/>
            <person name="Billingsley Tobias T.L."/>
            <person name="Almatruk M."/>
            <person name="Hesse C."/>
            <person name="Kuske C.R."/>
            <person name="Desiro A."/>
            <person name="Benucci G.M."/>
            <person name="Bonito G."/>
            <person name="Stajich J.E."/>
            <person name="Dunlap C."/>
            <person name="Arnold A.E."/>
            <person name="Porras-Alfaro A."/>
        </authorList>
    </citation>
    <scope>NUCLEOTIDE SEQUENCE [LARGE SCALE GENOMIC DNA]</scope>
    <source>
        <strain evidence="10 11">AZ0501</strain>
    </source>
</reference>
<evidence type="ECO:0000256" key="2">
    <source>
        <dbReference type="ARBA" id="ARBA00008807"/>
    </source>
</evidence>
<dbReference type="InterPro" id="IPR004648">
    <property type="entry name" value="Oligpept_transpt"/>
</dbReference>
<evidence type="ECO:0000256" key="5">
    <source>
        <dbReference type="ARBA" id="ARBA00022856"/>
    </source>
</evidence>
<sequence length="748" mass="83769">MDEEPTVQSYEHAPATEGVKNYSEPIEKVGFFEAEKVDGIGEFVELPPDGEEAEILTDEAQGVFSYLDLISSTVPEIDDPNLPLFTLRTVVLGLGLASFAAVLQEIYYFKPQVVIISPLFIQIIGYILGNVMAKVIPRSRFFNPGPFSIKEHVVISITATSAAAAAFATELLAVMDLFYNVTVNVGVAIFLLLSSQLLGYGFAGSLRSFLIYLRHTYFPTTFPSIVLYDSLHRGNILTSKRLKVFWIVFCSIFVWEWFPEYMFPWLSGMSIFCLANQNSNVFTNIFGGASNNEGLGLLSISLDWNYIGLVFSPMYLPLTTQLNMIIGIIGCYIMFTTAYYSNLWNAKSFPFLAQELFLNVPYSTFYNATPYDQTMILDANNQVNMTALQEYGLPWYATTNVLYILWGNLGTTAAVTHVLLYHGKSIWGTLKALRRGKNHQGVNDIHYQMMQIYKEVPFWWYAILFVITFGVGMGLIYAGQSHLPWWSFIIAIILSFILTVIMTLMFSTTGFLMPVQNIVQLLGGYMQKGNPVANMWFTLYGYNTVLQATAMVTDLKLGQYLKIPPRAVFTAQLAGTTVGALLNYVIMRSVIDSQRTVLLSAQGTNIWSGQQPQAFNSASITWGGLSAELFAPGKTYYPVAWAFLIGFLVPVPLYVLHRFFPKAGFNSINTSVVCWFVGNLSVGINSSITMMLSLGFFFQFYMRRYRPRWFEKYQFIVSAALDSGTQVSVFVMTFAIFGGAGASYAFPT</sequence>
<dbReference type="Proteomes" id="UP000242875">
    <property type="component" value="Unassembled WGS sequence"/>
</dbReference>
<evidence type="ECO:0000256" key="8">
    <source>
        <dbReference type="ARBA" id="ARBA00023136"/>
    </source>
</evidence>
<comment type="similarity">
    <text evidence="2">Belongs to the oligopeptide OPT transporter family.</text>
</comment>
<feature type="transmembrane region" description="Helical" evidence="9">
    <location>
        <begin position="181"/>
        <end position="203"/>
    </location>
</feature>
<dbReference type="EMBL" id="MVBO01000001">
    <property type="protein sequence ID" value="OZJ06873.1"/>
    <property type="molecule type" value="Genomic_DNA"/>
</dbReference>
<name>A0A261Y8F0_9FUNG</name>
<evidence type="ECO:0000256" key="9">
    <source>
        <dbReference type="SAM" id="Phobius"/>
    </source>
</evidence>
<dbReference type="InterPro" id="IPR004813">
    <property type="entry name" value="OPT"/>
</dbReference>
<keyword evidence="7 9" id="KW-1133">Transmembrane helix</keyword>
<evidence type="ECO:0000313" key="10">
    <source>
        <dbReference type="EMBL" id="OZJ06873.1"/>
    </source>
</evidence>
<dbReference type="OrthoDB" id="9986677at2759"/>
<keyword evidence="5" id="KW-0571">Peptide transport</keyword>
<feature type="transmembrane region" description="Helical" evidence="9">
    <location>
        <begin position="90"/>
        <end position="109"/>
    </location>
</feature>
<dbReference type="Pfam" id="PF03169">
    <property type="entry name" value="OPT"/>
    <property type="match status" value="1"/>
</dbReference>